<evidence type="ECO:0000313" key="3">
    <source>
        <dbReference type="Proteomes" id="UP000663825"/>
    </source>
</evidence>
<feature type="transmembrane region" description="Helical" evidence="1">
    <location>
        <begin position="122"/>
        <end position="145"/>
    </location>
</feature>
<name>A0A818F331_9BILA</name>
<feature type="transmembrane region" description="Helical" evidence="1">
    <location>
        <begin position="51"/>
        <end position="71"/>
    </location>
</feature>
<accession>A0A818F331</accession>
<comment type="caution">
    <text evidence="2">The sequence shown here is derived from an EMBL/GenBank/DDBJ whole genome shotgun (WGS) entry which is preliminary data.</text>
</comment>
<feature type="transmembrane region" description="Helical" evidence="1">
    <location>
        <begin position="83"/>
        <end position="110"/>
    </location>
</feature>
<keyword evidence="1" id="KW-0812">Transmembrane</keyword>
<keyword evidence="1" id="KW-1133">Transmembrane helix</keyword>
<dbReference type="OrthoDB" id="10314059at2759"/>
<sequence>MLELSSYSINGSLTKDEEFYRAYAKRCLLVPPSLLSVTSIDNINSYKSMKILIVLLIGGSYIFMMGAHIISTPESDFPLENPYMWFCWCLKILIYLVGSSICHQLASALACRPMEILYDLRYISMLIMQISGFFICLSFAFLLGVKFASIKTEHRLSKCSTRVIIV</sequence>
<reference evidence="2" key="1">
    <citation type="submission" date="2021-02" db="EMBL/GenBank/DDBJ databases">
        <authorList>
            <person name="Nowell W R."/>
        </authorList>
    </citation>
    <scope>NUCLEOTIDE SEQUENCE</scope>
</reference>
<gene>
    <name evidence="2" type="ORF">TIS948_LOCUS33172</name>
</gene>
<dbReference type="EMBL" id="CAJNXB010006139">
    <property type="protein sequence ID" value="CAF3468675.1"/>
    <property type="molecule type" value="Genomic_DNA"/>
</dbReference>
<keyword evidence="1" id="KW-0472">Membrane</keyword>
<protein>
    <submittedName>
        <fullName evidence="2">Uncharacterized protein</fullName>
    </submittedName>
</protein>
<organism evidence="2 3">
    <name type="scientific">Rotaria socialis</name>
    <dbReference type="NCBI Taxonomy" id="392032"/>
    <lineage>
        <taxon>Eukaryota</taxon>
        <taxon>Metazoa</taxon>
        <taxon>Spiralia</taxon>
        <taxon>Gnathifera</taxon>
        <taxon>Rotifera</taxon>
        <taxon>Eurotatoria</taxon>
        <taxon>Bdelloidea</taxon>
        <taxon>Philodinida</taxon>
        <taxon>Philodinidae</taxon>
        <taxon>Rotaria</taxon>
    </lineage>
</organism>
<dbReference type="AlphaFoldDB" id="A0A818F331"/>
<proteinExistence type="predicted"/>
<dbReference type="Proteomes" id="UP000663825">
    <property type="component" value="Unassembled WGS sequence"/>
</dbReference>
<evidence type="ECO:0000313" key="2">
    <source>
        <dbReference type="EMBL" id="CAF3468675.1"/>
    </source>
</evidence>
<evidence type="ECO:0000256" key="1">
    <source>
        <dbReference type="SAM" id="Phobius"/>
    </source>
</evidence>